<dbReference type="AlphaFoldDB" id="A0A267GJ86"/>
<feature type="region of interest" description="Disordered" evidence="1">
    <location>
        <begin position="1"/>
        <end position="20"/>
    </location>
</feature>
<keyword evidence="3" id="KW-1185">Reference proteome</keyword>
<evidence type="ECO:0000313" key="2">
    <source>
        <dbReference type="EMBL" id="PAA85434.1"/>
    </source>
</evidence>
<dbReference type="EMBL" id="NIVC01000327">
    <property type="protein sequence ID" value="PAA85434.1"/>
    <property type="molecule type" value="Genomic_DNA"/>
</dbReference>
<protein>
    <submittedName>
        <fullName evidence="2">Uncharacterized protein</fullName>
    </submittedName>
</protein>
<evidence type="ECO:0000256" key="1">
    <source>
        <dbReference type="SAM" id="MobiDB-lite"/>
    </source>
</evidence>
<sequence>VQTGGTQVSMSEDSDSPRPKRRCLKCGIENCEAQIEIGNSDNILCSTHATDEYNKRLLRAKMQTMENLEKIRSITGDFETQRQSLLAEQQSLQQQVESTGAAFDSAIATIVQFRAQFRQAAGSMTPENRAAAVEQLRQLQANIDAHMGNVMREAGLADDGANA</sequence>
<feature type="compositionally biased region" description="Polar residues" evidence="1">
    <location>
        <begin position="1"/>
        <end position="11"/>
    </location>
</feature>
<evidence type="ECO:0000313" key="3">
    <source>
        <dbReference type="Proteomes" id="UP000215902"/>
    </source>
</evidence>
<organism evidence="2 3">
    <name type="scientific">Macrostomum lignano</name>
    <dbReference type="NCBI Taxonomy" id="282301"/>
    <lineage>
        <taxon>Eukaryota</taxon>
        <taxon>Metazoa</taxon>
        <taxon>Spiralia</taxon>
        <taxon>Lophotrochozoa</taxon>
        <taxon>Platyhelminthes</taxon>
        <taxon>Rhabditophora</taxon>
        <taxon>Macrostomorpha</taxon>
        <taxon>Macrostomida</taxon>
        <taxon>Macrostomidae</taxon>
        <taxon>Macrostomum</taxon>
    </lineage>
</organism>
<name>A0A267GJ86_9PLAT</name>
<proteinExistence type="predicted"/>
<reference evidence="2 3" key="1">
    <citation type="submission" date="2017-06" db="EMBL/GenBank/DDBJ databases">
        <title>A platform for efficient transgenesis in Macrostomum lignano, a flatworm model organism for stem cell research.</title>
        <authorList>
            <person name="Berezikov E."/>
        </authorList>
    </citation>
    <scope>NUCLEOTIDE SEQUENCE [LARGE SCALE GENOMIC DNA]</scope>
    <source>
        <strain evidence="2">DV1</strain>
        <tissue evidence="2">Whole organism</tissue>
    </source>
</reference>
<comment type="caution">
    <text evidence="2">The sequence shown here is derived from an EMBL/GenBank/DDBJ whole genome shotgun (WGS) entry which is preliminary data.</text>
</comment>
<dbReference type="Proteomes" id="UP000215902">
    <property type="component" value="Unassembled WGS sequence"/>
</dbReference>
<accession>A0A267GJ86</accession>
<feature type="non-terminal residue" evidence="2">
    <location>
        <position position="1"/>
    </location>
</feature>
<gene>
    <name evidence="2" type="ORF">BOX15_Mlig020059g2</name>
</gene>